<evidence type="ECO:0000313" key="3">
    <source>
        <dbReference type="Proteomes" id="UP001152622"/>
    </source>
</evidence>
<name>A0A9Q1IMY5_SYNKA</name>
<gene>
    <name evidence="2" type="ORF">SKAU_G00280300</name>
</gene>
<accession>A0A9Q1IMY5</accession>
<feature type="compositionally biased region" description="Basic and acidic residues" evidence="1">
    <location>
        <begin position="420"/>
        <end position="437"/>
    </location>
</feature>
<evidence type="ECO:0000256" key="1">
    <source>
        <dbReference type="SAM" id="MobiDB-lite"/>
    </source>
</evidence>
<feature type="compositionally biased region" description="Basic and acidic residues" evidence="1">
    <location>
        <begin position="231"/>
        <end position="314"/>
    </location>
</feature>
<evidence type="ECO:0000313" key="2">
    <source>
        <dbReference type="EMBL" id="KAJ8346629.1"/>
    </source>
</evidence>
<protein>
    <submittedName>
        <fullName evidence="2">Uncharacterized protein</fullName>
    </submittedName>
</protein>
<feature type="compositionally biased region" description="Acidic residues" evidence="1">
    <location>
        <begin position="48"/>
        <end position="58"/>
    </location>
</feature>
<dbReference type="Proteomes" id="UP001152622">
    <property type="component" value="Chromosome 11"/>
</dbReference>
<organism evidence="2 3">
    <name type="scientific">Synaphobranchus kaupii</name>
    <name type="common">Kaup's arrowtooth eel</name>
    <dbReference type="NCBI Taxonomy" id="118154"/>
    <lineage>
        <taxon>Eukaryota</taxon>
        <taxon>Metazoa</taxon>
        <taxon>Chordata</taxon>
        <taxon>Craniata</taxon>
        <taxon>Vertebrata</taxon>
        <taxon>Euteleostomi</taxon>
        <taxon>Actinopterygii</taxon>
        <taxon>Neopterygii</taxon>
        <taxon>Teleostei</taxon>
        <taxon>Anguilliformes</taxon>
        <taxon>Synaphobranchidae</taxon>
        <taxon>Synaphobranchus</taxon>
    </lineage>
</organism>
<feature type="compositionally biased region" description="Basic and acidic residues" evidence="1">
    <location>
        <begin position="125"/>
        <end position="224"/>
    </location>
</feature>
<feature type="compositionally biased region" description="Acidic residues" evidence="1">
    <location>
        <begin position="21"/>
        <end position="32"/>
    </location>
</feature>
<dbReference type="AlphaFoldDB" id="A0A9Q1IMY5"/>
<feature type="compositionally biased region" description="Basic and acidic residues" evidence="1">
    <location>
        <begin position="66"/>
        <end position="80"/>
    </location>
</feature>
<feature type="compositionally biased region" description="Basic and acidic residues" evidence="1">
    <location>
        <begin position="451"/>
        <end position="465"/>
    </location>
</feature>
<dbReference type="EMBL" id="JAINUF010000011">
    <property type="protein sequence ID" value="KAJ8346629.1"/>
    <property type="molecule type" value="Genomic_DNA"/>
</dbReference>
<feature type="compositionally biased region" description="Basic and acidic residues" evidence="1">
    <location>
        <begin position="102"/>
        <end position="117"/>
    </location>
</feature>
<keyword evidence="3" id="KW-1185">Reference proteome</keyword>
<reference evidence="2" key="1">
    <citation type="journal article" date="2023" name="Science">
        <title>Genome structures resolve the early diversification of teleost fishes.</title>
        <authorList>
            <person name="Parey E."/>
            <person name="Louis A."/>
            <person name="Montfort J."/>
            <person name="Bouchez O."/>
            <person name="Roques C."/>
            <person name="Iampietro C."/>
            <person name="Lluch J."/>
            <person name="Castinel A."/>
            <person name="Donnadieu C."/>
            <person name="Desvignes T."/>
            <person name="Floi Bucao C."/>
            <person name="Jouanno E."/>
            <person name="Wen M."/>
            <person name="Mejri S."/>
            <person name="Dirks R."/>
            <person name="Jansen H."/>
            <person name="Henkel C."/>
            <person name="Chen W.J."/>
            <person name="Zahm M."/>
            <person name="Cabau C."/>
            <person name="Klopp C."/>
            <person name="Thompson A.W."/>
            <person name="Robinson-Rechavi M."/>
            <person name="Braasch I."/>
            <person name="Lecointre G."/>
            <person name="Bobe J."/>
            <person name="Postlethwait J.H."/>
            <person name="Berthelot C."/>
            <person name="Roest Crollius H."/>
            <person name="Guiguen Y."/>
        </authorList>
    </citation>
    <scope>NUCLEOTIDE SEQUENCE</scope>
    <source>
        <strain evidence="2">WJC10195</strain>
    </source>
</reference>
<feature type="compositionally biased region" description="Basic and acidic residues" evidence="1">
    <location>
        <begin position="337"/>
        <end position="362"/>
    </location>
</feature>
<proteinExistence type="predicted"/>
<feature type="region of interest" description="Disordered" evidence="1">
    <location>
        <begin position="337"/>
        <end position="379"/>
    </location>
</feature>
<feature type="compositionally biased region" description="Low complexity" evidence="1">
    <location>
        <begin position="472"/>
        <end position="481"/>
    </location>
</feature>
<feature type="region of interest" description="Disordered" evidence="1">
    <location>
        <begin position="418"/>
        <end position="481"/>
    </location>
</feature>
<feature type="compositionally biased region" description="Basic and acidic residues" evidence="1">
    <location>
        <begin position="1"/>
        <end position="20"/>
    </location>
</feature>
<sequence>MEGIRGHPEETREAHGKEREEQEEGITQEESAEGGRAHVVPCKKGVEPDQEVQSENDAESGSKGGRVVDVRNPSLREKEGGLSSPGSSSILQTAESVPVAQIEDKATHTVAQSKEDMPTPAAQNEMERREIEERMESQLEEKREKERMERIMEKKREEERVESELEERREKARVEKEMEEWKEKERVGKELEENKEKEMLEKEMEDKTENERVERELEEKKETESLENEIEEKREKERVERELEENKEKERVEKEIEEKREKESAEKELEEKRKRERVEKEMKSEKERLENETEEKRKRERVEKEMEEKREKERVEKELEERRKRVVMEKESQIVIEREQKEMDRERESEDEECVKVTDVELPKPAPQGENTLGGSCEVGGANEVAEDIRFDDFSVKPRRWGGQGRALWSLRDTLTLGEEQGKEGEKESMPGREEALRTPGDWSMSGGEPDPEHTSVSDSRRAQQEPEETPPRTLTSPLSLPSLELLREAPKDMEVPGCLPVAGRAVKDLRKVVCNSFKVNWFFAIDCQFVTLTGPLPRVYKL</sequence>
<comment type="caution">
    <text evidence="2">The sequence shown here is derived from an EMBL/GenBank/DDBJ whole genome shotgun (WGS) entry which is preliminary data.</text>
</comment>
<feature type="region of interest" description="Disordered" evidence="1">
    <location>
        <begin position="1"/>
        <end position="314"/>
    </location>
</feature>